<dbReference type="InterPro" id="IPR025406">
    <property type="entry name" value="DUF4132"/>
</dbReference>
<proteinExistence type="predicted"/>
<name>A0ABQ3X3T3_9ACTN</name>
<sequence length="1030" mass="112985">MLSWIAPPASPAPHEWVPDLEKYDDRWLRSKLHPRRGGLDAGIRPLAGVGEAWDGLRYSLWAQDRLIRDRSQESSRIWQLATSSIRADRELSGRLLDPAARIGTEAEDHTLVRAVRERFQYYGDSSDEWLADFLTAAHGLPEACRRIIGGFHVDMPYLGAGVFTRLRQLLTITDEATYARARDTILAERDRVAATLSERTRADLFWTVTFVLPLGPSAGSAERDAHAAAMRNVGEFGNADVHATGLAAGDLDTLDRFLHANGRVRHEFFGSSGGRIYLAGLIDIAGAGAGPVLARMRPAYPFEDDEHYNRVWCSLLAHAGEDTARAVLERERDAGHAWAHGFAAADEDLIDVPEGKPSDYSPPEAAHPSMPAAAVPVEPVIRFRDDERADAEQAGVYADAVTWEGRSIARAGDDVVTAWLEHREHWALPTPLTALALAPRWTHERLFALGFEQHHYWVRRVIGLLMLRHGTSHVAPLLAAFQDPASLDAALEAAQPIGHVSLAAPMVRAFAGKKHRRLARSWLLRHPEHAVAGAVALWTADPDDPAAGRVLRYLDAQGHRALLLRNAEGLRTLLERDPLDAPRAKIPRIPAYLTDQALPPLVSPGGGEATPEEIDHLLVRLASCDTDEVHPGVLAARDRWTAESRAGFAAALFDRWVDAGAPAADGWCMQAVGLIGDDAGARRLAAHARVWAGNNAAQRAQAALDALRHRGTDAALIELSLLAERSRYPVFKSRARQHIEAIADLRGLTPDELADRLVPALGLDEDGDLLPTAKGDFRIVFDHRLLPVLRDPAGKVHADLPRGSDRKRLTALRNQARASASLHVARLERAMCGERRIPAAIFRDRFAGHPWMTHLAQRLVWGVLDGDTLTGTVRVAEDGTLADLADNAVPVDGDLVILHPLHCPDGELGAWGQVFADYELLQPFAQLDRPVYRFTPDVLHAFAGRETTYGTLRGLERHGWVRWYDAGVQMAKPLGGRASAILRTDPGWHASDTVDSAPPQTVRDIALFGVTGDELPPVTFSELIHDLRVL</sequence>
<dbReference type="Proteomes" id="UP000612282">
    <property type="component" value="Unassembled WGS sequence"/>
</dbReference>
<dbReference type="RefSeq" id="WP_203794068.1">
    <property type="nucleotide sequence ID" value="NZ_BAAAQE010000076.1"/>
</dbReference>
<evidence type="ECO:0000259" key="1">
    <source>
        <dbReference type="Pfam" id="PF13569"/>
    </source>
</evidence>
<organism evidence="2 3">
    <name type="scientific">Actinoplanes couchii</name>
    <dbReference type="NCBI Taxonomy" id="403638"/>
    <lineage>
        <taxon>Bacteria</taxon>
        <taxon>Bacillati</taxon>
        <taxon>Actinomycetota</taxon>
        <taxon>Actinomycetes</taxon>
        <taxon>Micromonosporales</taxon>
        <taxon>Micromonosporaceae</taxon>
        <taxon>Actinoplanes</taxon>
    </lineage>
</organism>
<comment type="caution">
    <text evidence="2">The sequence shown here is derived from an EMBL/GenBank/DDBJ whole genome shotgun (WGS) entry which is preliminary data.</text>
</comment>
<dbReference type="Pfam" id="PF13569">
    <property type="entry name" value="DUF4132"/>
    <property type="match status" value="1"/>
</dbReference>
<keyword evidence="3" id="KW-1185">Reference proteome</keyword>
<protein>
    <recommendedName>
        <fullName evidence="1">DUF4132 domain-containing protein</fullName>
    </recommendedName>
</protein>
<feature type="domain" description="DUF4132" evidence="1">
    <location>
        <begin position="804"/>
        <end position="960"/>
    </location>
</feature>
<accession>A0ABQ3X3T3</accession>
<evidence type="ECO:0000313" key="3">
    <source>
        <dbReference type="Proteomes" id="UP000612282"/>
    </source>
</evidence>
<evidence type="ECO:0000313" key="2">
    <source>
        <dbReference type="EMBL" id="GID53153.1"/>
    </source>
</evidence>
<reference evidence="2 3" key="1">
    <citation type="submission" date="2021-01" db="EMBL/GenBank/DDBJ databases">
        <title>Whole genome shotgun sequence of Actinoplanes couchii NBRC 106145.</title>
        <authorList>
            <person name="Komaki H."/>
            <person name="Tamura T."/>
        </authorList>
    </citation>
    <scope>NUCLEOTIDE SEQUENCE [LARGE SCALE GENOMIC DNA]</scope>
    <source>
        <strain evidence="2 3">NBRC 106145</strain>
    </source>
</reference>
<dbReference type="EMBL" id="BOMG01000026">
    <property type="protein sequence ID" value="GID53153.1"/>
    <property type="molecule type" value="Genomic_DNA"/>
</dbReference>
<gene>
    <name evidence="2" type="ORF">Aco03nite_015570</name>
</gene>